<name>A0A518IV90_9BACT</name>
<dbReference type="AlphaFoldDB" id="A0A518IV90"/>
<keyword evidence="3" id="KW-1185">Reference proteome</keyword>
<gene>
    <name evidence="2" type="ORF">Mal33_29990</name>
</gene>
<dbReference type="Proteomes" id="UP000316770">
    <property type="component" value="Chromosome"/>
</dbReference>
<evidence type="ECO:0000256" key="1">
    <source>
        <dbReference type="SAM" id="MobiDB-lite"/>
    </source>
</evidence>
<accession>A0A518IV90</accession>
<protein>
    <submittedName>
        <fullName evidence="2">Uncharacterized protein</fullName>
    </submittedName>
</protein>
<dbReference type="EMBL" id="CP036318">
    <property type="protein sequence ID" value="QDV56998.1"/>
    <property type="molecule type" value="Genomic_DNA"/>
</dbReference>
<feature type="region of interest" description="Disordered" evidence="1">
    <location>
        <begin position="1"/>
        <end position="21"/>
    </location>
</feature>
<sequence length="198" mass="22026">MTTRDGCIEGQQPPDLEKGDTVTRGRFLRNLKKKGEATKRYPGDNDENPLYGLKLSTKFWKNASGNGDMSINEQACVSSDVCSIEIHPNSQQYYHVAVLNLAEINRVMGEHIFVAQYLPLKDPPHGPNACHFELLPLNGSTQSLFALQTELDKPFPPGKMPDGNDNEIAAKTATAEYQEIVVIRRWVRNQNGALSPNC</sequence>
<evidence type="ECO:0000313" key="2">
    <source>
        <dbReference type="EMBL" id="QDV56998.1"/>
    </source>
</evidence>
<proteinExistence type="predicted"/>
<dbReference type="RefSeq" id="WP_145286029.1">
    <property type="nucleotide sequence ID" value="NZ_CP036318.1"/>
</dbReference>
<organism evidence="2 3">
    <name type="scientific">Rosistilla oblonga</name>
    <dbReference type="NCBI Taxonomy" id="2527990"/>
    <lineage>
        <taxon>Bacteria</taxon>
        <taxon>Pseudomonadati</taxon>
        <taxon>Planctomycetota</taxon>
        <taxon>Planctomycetia</taxon>
        <taxon>Pirellulales</taxon>
        <taxon>Pirellulaceae</taxon>
        <taxon>Rosistilla</taxon>
    </lineage>
</organism>
<evidence type="ECO:0000313" key="3">
    <source>
        <dbReference type="Proteomes" id="UP000316770"/>
    </source>
</evidence>
<reference evidence="2 3" key="1">
    <citation type="submission" date="2019-02" db="EMBL/GenBank/DDBJ databases">
        <title>Deep-cultivation of Planctomycetes and their phenomic and genomic characterization uncovers novel biology.</title>
        <authorList>
            <person name="Wiegand S."/>
            <person name="Jogler M."/>
            <person name="Boedeker C."/>
            <person name="Pinto D."/>
            <person name="Vollmers J."/>
            <person name="Rivas-Marin E."/>
            <person name="Kohn T."/>
            <person name="Peeters S.H."/>
            <person name="Heuer A."/>
            <person name="Rast P."/>
            <person name="Oberbeckmann S."/>
            <person name="Bunk B."/>
            <person name="Jeske O."/>
            <person name="Meyerdierks A."/>
            <person name="Storesund J.E."/>
            <person name="Kallscheuer N."/>
            <person name="Luecker S."/>
            <person name="Lage O.M."/>
            <person name="Pohl T."/>
            <person name="Merkel B.J."/>
            <person name="Hornburger P."/>
            <person name="Mueller R.-W."/>
            <person name="Bruemmer F."/>
            <person name="Labrenz M."/>
            <person name="Spormann A.M."/>
            <person name="Op den Camp H."/>
            <person name="Overmann J."/>
            <person name="Amann R."/>
            <person name="Jetten M.S.M."/>
            <person name="Mascher T."/>
            <person name="Medema M.H."/>
            <person name="Devos D.P."/>
            <person name="Kaster A.-K."/>
            <person name="Ovreas L."/>
            <person name="Rohde M."/>
            <person name="Galperin M.Y."/>
            <person name="Jogler C."/>
        </authorList>
    </citation>
    <scope>NUCLEOTIDE SEQUENCE [LARGE SCALE GENOMIC DNA]</scope>
    <source>
        <strain evidence="2 3">Mal33</strain>
    </source>
</reference>